<comment type="caution">
    <text evidence="2">The sequence shown here is derived from an EMBL/GenBank/DDBJ whole genome shotgun (WGS) entry which is preliminary data.</text>
</comment>
<organism evidence="2 3">
    <name type="scientific">Streptococcus mitis 11/5</name>
    <dbReference type="NCBI Taxonomy" id="1239792"/>
    <lineage>
        <taxon>Bacteria</taxon>
        <taxon>Bacillati</taxon>
        <taxon>Bacillota</taxon>
        <taxon>Bacilli</taxon>
        <taxon>Lactobacillales</taxon>
        <taxon>Streptococcaceae</taxon>
        <taxon>Streptococcus</taxon>
        <taxon>Streptococcus mitis group</taxon>
    </lineage>
</organism>
<gene>
    <name evidence="2" type="ORF">D064_09964</name>
</gene>
<evidence type="ECO:0000313" key="3">
    <source>
        <dbReference type="Proteomes" id="UP000013365"/>
    </source>
</evidence>
<proteinExistence type="predicted"/>
<dbReference type="AlphaFoldDB" id="R0N5F9"/>
<dbReference type="PROSITE" id="PS50930">
    <property type="entry name" value="HTH_LYTTR"/>
    <property type="match status" value="1"/>
</dbReference>
<feature type="domain" description="HTH LytTR-type" evidence="1">
    <location>
        <begin position="1"/>
        <end position="60"/>
    </location>
</feature>
<evidence type="ECO:0000313" key="2">
    <source>
        <dbReference type="EMBL" id="EOB20353.1"/>
    </source>
</evidence>
<name>R0N5F9_STRMT</name>
<dbReference type="InterPro" id="IPR007492">
    <property type="entry name" value="LytTR_DNA-bd_dom"/>
</dbReference>
<dbReference type="Pfam" id="PF04397">
    <property type="entry name" value="LytTR"/>
    <property type="match status" value="1"/>
</dbReference>
<evidence type="ECO:0000259" key="1">
    <source>
        <dbReference type="PROSITE" id="PS50930"/>
    </source>
</evidence>
<reference evidence="2 3" key="1">
    <citation type="submission" date="2013-04" db="EMBL/GenBank/DDBJ databases">
        <authorList>
            <person name="Ikryannikova L.N."/>
            <person name="Ilina E.N."/>
            <person name="Kostryukova E.S."/>
            <person name="Semashko T.A."/>
            <person name="Karpova I.Y.U."/>
            <person name="Larin A.K."/>
            <person name="Ischenko D.S."/>
            <person name="Alekseev D.G."/>
            <person name="Klimova E.A."/>
            <person name="Filimonova A.V."/>
            <person name="Savinova T.A."/>
            <person name="Filimonova O.Y.U."/>
            <person name="Dubovickaya V.A."/>
            <person name="Sidorenko S.V."/>
            <person name="Govorun V.M."/>
        </authorList>
    </citation>
    <scope>NUCLEOTIDE SEQUENCE [LARGE SCALE GENOMIC DNA]</scope>
    <source>
        <strain evidence="2 3">11/5</strain>
    </source>
</reference>
<dbReference type="Gene3D" id="2.40.50.1020">
    <property type="entry name" value="LytTr DNA-binding domain"/>
    <property type="match status" value="1"/>
</dbReference>
<dbReference type="GO" id="GO:0003677">
    <property type="term" value="F:DNA binding"/>
    <property type="evidence" value="ECO:0007669"/>
    <property type="project" value="InterPro"/>
</dbReference>
<dbReference type="Proteomes" id="UP000013365">
    <property type="component" value="Unassembled WGS sequence"/>
</dbReference>
<protein>
    <submittedName>
        <fullName evidence="2">Response regulator</fullName>
    </submittedName>
</protein>
<accession>R0N5F9</accession>
<feature type="non-terminal residue" evidence="2">
    <location>
        <position position="1"/>
    </location>
</feature>
<dbReference type="EMBL" id="AQTT01000054">
    <property type="protein sequence ID" value="EOB20353.1"/>
    <property type="molecule type" value="Genomic_DNA"/>
</dbReference>
<sequence length="60" mass="6803">SLKDIAAKAEKDYFVYANRNTLVSLQAIEEMTATEVTLLEGLHFPVSRTARRTLKKHLNV</sequence>